<dbReference type="InterPro" id="IPR050237">
    <property type="entry name" value="ATP-dep_AMP-bd_enzyme"/>
</dbReference>
<dbReference type="InterPro" id="IPR025110">
    <property type="entry name" value="AMP-bd_C"/>
</dbReference>
<dbReference type="SUPFAM" id="SSF56801">
    <property type="entry name" value="Acetyl-CoA synthetase-like"/>
    <property type="match status" value="1"/>
</dbReference>
<dbReference type="Proteomes" id="UP001330812">
    <property type="component" value="Chromosome"/>
</dbReference>
<accession>A0ABZ1IMG0</accession>
<dbReference type="RefSeq" id="WP_326837537.1">
    <property type="nucleotide sequence ID" value="NZ_CP142149.1"/>
</dbReference>
<keyword evidence="4" id="KW-1185">Reference proteome</keyword>
<protein>
    <submittedName>
        <fullName evidence="3">AMP-binding protein</fullName>
    </submittedName>
</protein>
<name>A0ABZ1IMG0_9PSEU</name>
<gene>
    <name evidence="3" type="ORF">VSH64_22050</name>
</gene>
<dbReference type="PROSITE" id="PS00455">
    <property type="entry name" value="AMP_BINDING"/>
    <property type="match status" value="1"/>
</dbReference>
<dbReference type="Pfam" id="PF13193">
    <property type="entry name" value="AMP-binding_C"/>
    <property type="match status" value="1"/>
</dbReference>
<dbReference type="PANTHER" id="PTHR43767:SF1">
    <property type="entry name" value="NONRIBOSOMAL PEPTIDE SYNTHASE PES1 (EUROFUNG)-RELATED"/>
    <property type="match status" value="1"/>
</dbReference>
<dbReference type="Gene3D" id="3.30.300.30">
    <property type="match status" value="1"/>
</dbReference>
<evidence type="ECO:0000313" key="4">
    <source>
        <dbReference type="Proteomes" id="UP001330812"/>
    </source>
</evidence>
<evidence type="ECO:0000313" key="3">
    <source>
        <dbReference type="EMBL" id="WSE34729.1"/>
    </source>
</evidence>
<dbReference type="PANTHER" id="PTHR43767">
    <property type="entry name" value="LONG-CHAIN-FATTY-ACID--COA LIGASE"/>
    <property type="match status" value="1"/>
</dbReference>
<organism evidence="3 4">
    <name type="scientific">Amycolatopsis rhabdoformis</name>
    <dbReference type="NCBI Taxonomy" id="1448059"/>
    <lineage>
        <taxon>Bacteria</taxon>
        <taxon>Bacillati</taxon>
        <taxon>Actinomycetota</taxon>
        <taxon>Actinomycetes</taxon>
        <taxon>Pseudonocardiales</taxon>
        <taxon>Pseudonocardiaceae</taxon>
        <taxon>Amycolatopsis</taxon>
    </lineage>
</organism>
<dbReference type="EMBL" id="CP142149">
    <property type="protein sequence ID" value="WSE34729.1"/>
    <property type="molecule type" value="Genomic_DNA"/>
</dbReference>
<reference evidence="3 4" key="1">
    <citation type="journal article" date="2015" name="Int. J. Syst. Evol. Microbiol.">
        <title>Amycolatopsis rhabdoformis sp. nov., an actinomycete isolated from a tropical forest soil.</title>
        <authorList>
            <person name="Souza W.R."/>
            <person name="Silva R.E."/>
            <person name="Goodfellow M."/>
            <person name="Busarakam K."/>
            <person name="Figueiro F.S."/>
            <person name="Ferreira D."/>
            <person name="Rodrigues-Filho E."/>
            <person name="Moraes L.A.B."/>
            <person name="Zucchi T.D."/>
        </authorList>
    </citation>
    <scope>NUCLEOTIDE SEQUENCE [LARGE SCALE GENOMIC DNA]</scope>
    <source>
        <strain evidence="3 4">NCIMB 14900</strain>
    </source>
</reference>
<sequence length="559" mass="59957">MTYAGVIAYPDEIADSYRAAGAWSDRSLPTAFRATVAQHRDRLALITSLGSLTYGELDERSDAVAAGLLQAGLEPGARVILQLTNSKTAVVAWYGLLKAGLIPVCTLAIHRRHEISEIARQTGAVAHLVQADLPKFDLVAFAAEIRSLVPSVRTLLTVGGSADGPGLRIEDLASRPVSVEQRASLVAAATALDPCAPAVYQLSGGTTGTPKVIPRLHAEYWYNATATARWWGHDHTSVLAFGLPLVHNAALSNGLHAAHSAGAALLLATPAADALLPLMAEHRATWVMSPPGLAREYLDHPGFDAAVSRLRTWVLTAARVPRSVFDGLERRGVHVTQAFGMSEGLFLFTPSGAPADLRATTVGAPISPLDEVRVLRPGTDEEVARGETGELAARGPYTIRGYLDAQDRNRETFTADGFYRSGDLVRAHEHDGVVLYSIEGRVKDLIDRGGEKINAEEVETLIAQHEAVREAALVGMPDARLGERGCVFVVPQDPARPPALTDVRAHLERLGMAKYKWPERVEIVESLPRTQIGKVAKVRLREDIAKKIANETGSAGAAH</sequence>
<dbReference type="InterPro" id="IPR045851">
    <property type="entry name" value="AMP-bd_C_sf"/>
</dbReference>
<feature type="domain" description="AMP-binding enzyme C-terminal" evidence="2">
    <location>
        <begin position="457"/>
        <end position="534"/>
    </location>
</feature>
<dbReference type="Pfam" id="PF00501">
    <property type="entry name" value="AMP-binding"/>
    <property type="match status" value="1"/>
</dbReference>
<dbReference type="Gene3D" id="3.40.50.12780">
    <property type="entry name" value="N-terminal domain of ligase-like"/>
    <property type="match status" value="1"/>
</dbReference>
<dbReference type="InterPro" id="IPR000873">
    <property type="entry name" value="AMP-dep_synth/lig_dom"/>
</dbReference>
<proteinExistence type="predicted"/>
<evidence type="ECO:0000259" key="2">
    <source>
        <dbReference type="Pfam" id="PF13193"/>
    </source>
</evidence>
<evidence type="ECO:0000259" key="1">
    <source>
        <dbReference type="Pfam" id="PF00501"/>
    </source>
</evidence>
<dbReference type="InterPro" id="IPR020845">
    <property type="entry name" value="AMP-binding_CS"/>
</dbReference>
<feature type="domain" description="AMP-dependent synthetase/ligase" evidence="1">
    <location>
        <begin position="32"/>
        <end position="403"/>
    </location>
</feature>
<dbReference type="InterPro" id="IPR042099">
    <property type="entry name" value="ANL_N_sf"/>
</dbReference>